<organism evidence="4 5">
    <name type="scientific">Aureobasidium pullulans</name>
    <name type="common">Black yeast</name>
    <name type="synonym">Pullularia pullulans</name>
    <dbReference type="NCBI Taxonomy" id="5580"/>
    <lineage>
        <taxon>Eukaryota</taxon>
        <taxon>Fungi</taxon>
        <taxon>Dikarya</taxon>
        <taxon>Ascomycota</taxon>
        <taxon>Pezizomycotina</taxon>
        <taxon>Dothideomycetes</taxon>
        <taxon>Dothideomycetidae</taxon>
        <taxon>Dothideales</taxon>
        <taxon>Saccotheciaceae</taxon>
        <taxon>Aureobasidium</taxon>
    </lineage>
</organism>
<dbReference type="EMBL" id="QZAL01000258">
    <property type="protein sequence ID" value="THW32160.1"/>
    <property type="molecule type" value="Genomic_DNA"/>
</dbReference>
<comment type="caution">
    <text evidence="4">The sequence shown here is derived from an EMBL/GenBank/DDBJ whole genome shotgun (WGS) entry which is preliminary data.</text>
</comment>
<evidence type="ECO:0000313" key="4">
    <source>
        <dbReference type="EMBL" id="THW32160.1"/>
    </source>
</evidence>
<reference evidence="4 5" key="1">
    <citation type="submission" date="2018-10" db="EMBL/GenBank/DDBJ databases">
        <title>Fifty Aureobasidium pullulans genomes reveal a recombining polyextremotolerant generalist.</title>
        <authorList>
            <person name="Gostincar C."/>
            <person name="Turk M."/>
            <person name="Zajc J."/>
            <person name="Gunde-Cimerman N."/>
        </authorList>
    </citation>
    <scope>NUCLEOTIDE SEQUENCE [LARGE SCALE GENOMIC DNA]</scope>
    <source>
        <strain evidence="4 5">EXF-11013</strain>
    </source>
</reference>
<evidence type="ECO:0000313" key="5">
    <source>
        <dbReference type="Proteomes" id="UP000310687"/>
    </source>
</evidence>
<proteinExistence type="predicted"/>
<feature type="compositionally biased region" description="Basic and acidic residues" evidence="2">
    <location>
        <begin position="1202"/>
        <end position="1231"/>
    </location>
</feature>
<feature type="region of interest" description="Disordered" evidence="2">
    <location>
        <begin position="1"/>
        <end position="39"/>
    </location>
</feature>
<gene>
    <name evidence="4" type="ORF">D6D22_09765</name>
</gene>
<feature type="compositionally biased region" description="Basic and acidic residues" evidence="2">
    <location>
        <begin position="1080"/>
        <end position="1089"/>
    </location>
</feature>
<feature type="compositionally biased region" description="Low complexity" evidence="2">
    <location>
        <begin position="95"/>
        <end position="106"/>
    </location>
</feature>
<feature type="compositionally biased region" description="Low complexity" evidence="2">
    <location>
        <begin position="1278"/>
        <end position="1297"/>
    </location>
</feature>
<dbReference type="CDD" id="cd00024">
    <property type="entry name" value="CD_CSD"/>
    <property type="match status" value="1"/>
</dbReference>
<feature type="region of interest" description="Disordered" evidence="2">
    <location>
        <begin position="763"/>
        <end position="821"/>
    </location>
</feature>
<evidence type="ECO:0000259" key="3">
    <source>
        <dbReference type="PROSITE" id="PS50013"/>
    </source>
</evidence>
<feature type="domain" description="Chromo" evidence="3">
    <location>
        <begin position="826"/>
        <end position="891"/>
    </location>
</feature>
<feature type="compositionally biased region" description="Basic residues" evidence="2">
    <location>
        <begin position="1232"/>
        <end position="1246"/>
    </location>
</feature>
<feature type="compositionally biased region" description="Polar residues" evidence="2">
    <location>
        <begin position="24"/>
        <end position="39"/>
    </location>
</feature>
<feature type="region of interest" description="Disordered" evidence="2">
    <location>
        <begin position="998"/>
        <end position="1153"/>
    </location>
</feature>
<dbReference type="GO" id="GO:0006338">
    <property type="term" value="P:chromatin remodeling"/>
    <property type="evidence" value="ECO:0007669"/>
    <property type="project" value="UniProtKB-ARBA"/>
</dbReference>
<dbReference type="Gene3D" id="2.40.50.40">
    <property type="match status" value="2"/>
</dbReference>
<feature type="compositionally biased region" description="Polar residues" evidence="2">
    <location>
        <begin position="700"/>
        <end position="710"/>
    </location>
</feature>
<accession>A0A4S8X5B1</accession>
<feature type="compositionally biased region" description="Low complexity" evidence="2">
    <location>
        <begin position="770"/>
        <end position="785"/>
    </location>
</feature>
<dbReference type="Proteomes" id="UP000310687">
    <property type="component" value="Unassembled WGS sequence"/>
</dbReference>
<feature type="compositionally biased region" description="Pro residues" evidence="2">
    <location>
        <begin position="1006"/>
        <end position="1016"/>
    </location>
</feature>
<feature type="region of interest" description="Disordered" evidence="2">
    <location>
        <begin position="375"/>
        <end position="404"/>
    </location>
</feature>
<dbReference type="SUPFAM" id="SSF54160">
    <property type="entry name" value="Chromo domain-like"/>
    <property type="match status" value="2"/>
</dbReference>
<dbReference type="PROSITE" id="PS50013">
    <property type="entry name" value="CHROMO_2"/>
    <property type="match status" value="2"/>
</dbReference>
<dbReference type="InterPro" id="IPR000953">
    <property type="entry name" value="Chromo/chromo_shadow_dom"/>
</dbReference>
<protein>
    <recommendedName>
        <fullName evidence="3">Chromo domain-containing protein</fullName>
    </recommendedName>
</protein>
<feature type="region of interest" description="Disordered" evidence="2">
    <location>
        <begin position="95"/>
        <end position="149"/>
    </location>
</feature>
<feature type="compositionally biased region" description="Basic and acidic residues" evidence="2">
    <location>
        <begin position="1125"/>
        <end position="1146"/>
    </location>
</feature>
<feature type="compositionally biased region" description="Polar residues" evidence="2">
    <location>
        <begin position="661"/>
        <end position="673"/>
    </location>
</feature>
<feature type="compositionally biased region" description="Basic and acidic residues" evidence="2">
    <location>
        <begin position="1037"/>
        <end position="1072"/>
    </location>
</feature>
<comment type="subunit">
    <text evidence="1">Component of the NuA4 histone acetyltransferase complex.</text>
</comment>
<feature type="region of interest" description="Disordered" evidence="2">
    <location>
        <begin position="1192"/>
        <end position="1297"/>
    </location>
</feature>
<feature type="compositionally biased region" description="Basic and acidic residues" evidence="2">
    <location>
        <begin position="1247"/>
        <end position="1262"/>
    </location>
</feature>
<name>A0A4S8X5B1_AURPU</name>
<feature type="region of interest" description="Disordered" evidence="2">
    <location>
        <begin position="657"/>
        <end position="718"/>
    </location>
</feature>
<dbReference type="InterPro" id="IPR016197">
    <property type="entry name" value="Chromo-like_dom_sf"/>
</dbReference>
<sequence>MARRRGRRKSAKGQLSPAGKIFTEPSTPRSTNVNIPTTNPMELDALDARHAELHSDVPLYHDTASKGIEATRSDMHTQPAAGPPSGGFTLLSRQLRTPRLSRSSSTNDDTPRIVAPRVLSQTPETSGDSDEQDSSFSQHAEEYLSPASAKSETLFDRHVQIIQAAEDLIDEMKHELSMMSTEIPDMTREQRQLLFVKARRQREWIFSHELYLALVKVTIDMTKTVYGVEGDDPQQVLEQPRRRIVRGWLTESIRRLPIPPELKDPVVIDPEAENMFQQISHFFLVSVIETNLDTVFKGRSLPSDTEITKMFLRNNPEKAEDWSDDIGPSLRKKIDLEDATSYSVEDVLNRLQARTGPIIPALEQSVDTNANAKTIESDGERPSSPFAYEQPAEQGDTMLSSREWSIQSPSQRVYDPSFLLSEEPSLPECQHDERHRSNLEHGHEFEGLDMGTMDSTFLDNDGLQYSNHQRRTQLAELDRAGFEEATEHFDLMDDDDDTVLQGTPHPEATMDEHGVENGEQHQKLISQPNFRSLTRQGTHEVIESGEPVCEDSQMDCSADHPHEPAVQALPRPDQLSAQKRLAKQRVAAMSAEDWEELRNRRLPSSDQLSDSRFLSMSPPPAIASNLHLPLAPESSQALSLERDALADDQPPTFEAHVATEDQPSASAPQTATDDQPPIFDGDGHAVDITMEDVPDLPEGQSAQPASSQATVRARSRKSEPIVLISSQRSSIFPGAIMQDADFITDDEDDEMYTSIHPMLAAASQRSAVQTPSSSTPASSASASRTPKLKLPPHLAPSRRAAHRRSLDPSSAVPTPEERLEHSQEEYPLIDIVDEKVVGGVLKYRIKWQPINGRAFEDTWEPADNANEEAVREWELIKGRQKEAKAKAKKPRRKRSSVVAAEPDVEMVTEPVAQPDVSVLAEPITEPDVQASTEPAVESPEMTISRIINEKHIDGNLQYLIKWKPIGDTTVPDSWTPAETANEADVAEWLKRRDRYDPKISARTVPTPEPIPQPLPGPRIETAPESSNVYEPDPTSLQREKVGAEAHRQRCVEGQKRVAKERNATRTEKRRAEANQTTEAEPSKRVRDIQMEEFLPEGSLPEKPPTEDSQRRANPPRQRSAAQQKMFDRLSKADEMEIAEEARKQHEPPSQYACRDTSAGFFEATFIPIDNRPVSAQHARLMAQRDIALQVWKANGSKGNKPKGPEDLRDHARRIKEEERRERLTAKAERRKLNPPKRKGKKWKADRKKSMETQVIREAEKKKEKQARKKEREAVKVMQQARAAAARTAESQAGPSRA</sequence>
<evidence type="ECO:0000256" key="2">
    <source>
        <dbReference type="SAM" id="MobiDB-lite"/>
    </source>
</evidence>
<feature type="domain" description="Chromo" evidence="3">
    <location>
        <begin position="941"/>
        <end position="978"/>
    </location>
</feature>
<feature type="compositionally biased region" description="Basic residues" evidence="2">
    <location>
        <begin position="1"/>
        <end position="11"/>
    </location>
</feature>
<evidence type="ECO:0000256" key="1">
    <source>
        <dbReference type="ARBA" id="ARBA00011353"/>
    </source>
</evidence>